<feature type="region of interest" description="Disordered" evidence="1">
    <location>
        <begin position="108"/>
        <end position="155"/>
    </location>
</feature>
<dbReference type="OrthoDB" id="10550604at2759"/>
<proteinExistence type="predicted"/>
<evidence type="ECO:0000313" key="3">
    <source>
        <dbReference type="Proteomes" id="UP000275267"/>
    </source>
</evidence>
<keyword evidence="3" id="KW-1185">Reference proteome</keyword>
<organism evidence="2 3">
    <name type="scientific">Panicum miliaceum</name>
    <name type="common">Proso millet</name>
    <name type="synonym">Broomcorn millet</name>
    <dbReference type="NCBI Taxonomy" id="4540"/>
    <lineage>
        <taxon>Eukaryota</taxon>
        <taxon>Viridiplantae</taxon>
        <taxon>Streptophyta</taxon>
        <taxon>Embryophyta</taxon>
        <taxon>Tracheophyta</taxon>
        <taxon>Spermatophyta</taxon>
        <taxon>Magnoliopsida</taxon>
        <taxon>Liliopsida</taxon>
        <taxon>Poales</taxon>
        <taxon>Poaceae</taxon>
        <taxon>PACMAD clade</taxon>
        <taxon>Panicoideae</taxon>
        <taxon>Panicodae</taxon>
        <taxon>Paniceae</taxon>
        <taxon>Panicinae</taxon>
        <taxon>Panicum</taxon>
        <taxon>Panicum sect. Panicum</taxon>
    </lineage>
</organism>
<dbReference type="Proteomes" id="UP000275267">
    <property type="component" value="Unassembled WGS sequence"/>
</dbReference>
<sequence>MRTRELAAVEIMPAAPKDGAAAAMAVLPNPDARADAHDARAGSGLRFLGIKERSVKSMPFDDLAMSMQSPAVLQAAKALLDRLESRLVISHSAASSPPVENVDHLLKHLASPPRRSRKAPPTTSRAVSARAATAAAKRPAAGSGASRSPRVVLCA</sequence>
<dbReference type="AlphaFoldDB" id="A0A3L6PV72"/>
<reference evidence="3" key="1">
    <citation type="journal article" date="2019" name="Nat. Commun.">
        <title>The genome of broomcorn millet.</title>
        <authorList>
            <person name="Zou C."/>
            <person name="Miki D."/>
            <person name="Li D."/>
            <person name="Tang Q."/>
            <person name="Xiao L."/>
            <person name="Rajput S."/>
            <person name="Deng P."/>
            <person name="Jia W."/>
            <person name="Huang R."/>
            <person name="Zhang M."/>
            <person name="Sun Y."/>
            <person name="Hu J."/>
            <person name="Fu X."/>
            <person name="Schnable P.S."/>
            <person name="Li F."/>
            <person name="Zhang H."/>
            <person name="Feng B."/>
            <person name="Zhu X."/>
            <person name="Liu R."/>
            <person name="Schnable J.C."/>
            <person name="Zhu J.-K."/>
            <person name="Zhang H."/>
        </authorList>
    </citation>
    <scope>NUCLEOTIDE SEQUENCE [LARGE SCALE GENOMIC DNA]</scope>
</reference>
<name>A0A3L6PV72_PANMI</name>
<dbReference type="STRING" id="4540.A0A3L6PV72"/>
<accession>A0A3L6PV72</accession>
<protein>
    <submittedName>
        <fullName evidence="2">Uncharacterized protein</fullName>
    </submittedName>
</protein>
<dbReference type="EMBL" id="PQIB02000015">
    <property type="protein sequence ID" value="RLM64439.1"/>
    <property type="molecule type" value="Genomic_DNA"/>
</dbReference>
<feature type="compositionally biased region" description="Low complexity" evidence="1">
    <location>
        <begin position="119"/>
        <end position="155"/>
    </location>
</feature>
<evidence type="ECO:0000313" key="2">
    <source>
        <dbReference type="EMBL" id="RLM64439.1"/>
    </source>
</evidence>
<evidence type="ECO:0000256" key="1">
    <source>
        <dbReference type="SAM" id="MobiDB-lite"/>
    </source>
</evidence>
<gene>
    <name evidence="2" type="ORF">C2845_PM16G08140</name>
</gene>
<comment type="caution">
    <text evidence="2">The sequence shown here is derived from an EMBL/GenBank/DDBJ whole genome shotgun (WGS) entry which is preliminary data.</text>
</comment>